<accession>A0A7T7XL40</accession>
<dbReference type="AlphaFoldDB" id="A0A7T7XL40"/>
<evidence type="ECO:0000313" key="2">
    <source>
        <dbReference type="EMBL" id="QQO08197.1"/>
    </source>
</evidence>
<feature type="transmembrane region" description="Helical" evidence="1">
    <location>
        <begin position="30"/>
        <end position="50"/>
    </location>
</feature>
<protein>
    <submittedName>
        <fullName evidence="2">YbaN family protein</fullName>
    </submittedName>
</protein>
<dbReference type="RefSeq" id="WP_215625503.1">
    <property type="nucleotide sequence ID" value="NZ_CP067089.2"/>
</dbReference>
<reference evidence="2" key="1">
    <citation type="submission" date="2021-01" db="EMBL/GenBank/DDBJ databases">
        <title>Description of Breznakiella homolactica.</title>
        <authorList>
            <person name="Song Y."/>
            <person name="Brune A."/>
        </authorList>
    </citation>
    <scope>NUCLEOTIDE SEQUENCE</scope>
    <source>
        <strain evidence="2">RmG30</strain>
    </source>
</reference>
<feature type="transmembrane region" description="Helical" evidence="1">
    <location>
        <begin position="95"/>
        <end position="115"/>
    </location>
</feature>
<gene>
    <name evidence="2" type="ORF">JFL75_14820</name>
</gene>
<sequence>MKKILLLISGIILTVLGGLGVFLPILPTTPFVILAALCFSFSSPKLYNFLIRNKYFGPYIENYRTKKGVPLASKVRGIAAVWILLAFSAVFMQKLWASILFACIAIGVTIHLLCIKTLKPEAESAPREEIAAAKK</sequence>
<name>A0A7T7XL40_9SPIR</name>
<dbReference type="InterPro" id="IPR007401">
    <property type="entry name" value="DUF454"/>
</dbReference>
<keyword evidence="1" id="KW-0812">Transmembrane</keyword>
<keyword evidence="1" id="KW-1133">Transmembrane helix</keyword>
<feature type="transmembrane region" description="Helical" evidence="1">
    <location>
        <begin position="71"/>
        <end position="89"/>
    </location>
</feature>
<evidence type="ECO:0000313" key="3">
    <source>
        <dbReference type="Proteomes" id="UP000595917"/>
    </source>
</evidence>
<dbReference type="Proteomes" id="UP000595917">
    <property type="component" value="Chromosome"/>
</dbReference>
<dbReference type="PIRSF" id="PIRSF016789">
    <property type="entry name" value="DUF454"/>
    <property type="match status" value="1"/>
</dbReference>
<evidence type="ECO:0000256" key="1">
    <source>
        <dbReference type="SAM" id="Phobius"/>
    </source>
</evidence>
<keyword evidence="3" id="KW-1185">Reference proteome</keyword>
<organism evidence="2 3">
    <name type="scientific">Breznakiella homolactica</name>
    <dbReference type="NCBI Taxonomy" id="2798577"/>
    <lineage>
        <taxon>Bacteria</taxon>
        <taxon>Pseudomonadati</taxon>
        <taxon>Spirochaetota</taxon>
        <taxon>Spirochaetia</taxon>
        <taxon>Spirochaetales</taxon>
        <taxon>Breznakiellaceae</taxon>
        <taxon>Breznakiella</taxon>
    </lineage>
</organism>
<proteinExistence type="predicted"/>
<dbReference type="GO" id="GO:0005886">
    <property type="term" value="C:plasma membrane"/>
    <property type="evidence" value="ECO:0007669"/>
    <property type="project" value="TreeGrafter"/>
</dbReference>
<dbReference type="Pfam" id="PF04304">
    <property type="entry name" value="DUF454"/>
    <property type="match status" value="1"/>
</dbReference>
<dbReference type="KEGG" id="bhc:JFL75_14820"/>
<dbReference type="PANTHER" id="PTHR35813:SF1">
    <property type="entry name" value="INNER MEMBRANE PROTEIN YBAN"/>
    <property type="match status" value="1"/>
</dbReference>
<dbReference type="PANTHER" id="PTHR35813">
    <property type="entry name" value="INNER MEMBRANE PROTEIN YBAN"/>
    <property type="match status" value="1"/>
</dbReference>
<keyword evidence="1" id="KW-0472">Membrane</keyword>
<dbReference type="EMBL" id="CP067089">
    <property type="protein sequence ID" value="QQO08197.1"/>
    <property type="molecule type" value="Genomic_DNA"/>
</dbReference>